<dbReference type="Proteomes" id="UP000199236">
    <property type="component" value="Unassembled WGS sequence"/>
</dbReference>
<dbReference type="PIRSF" id="PIRSF022704">
    <property type="entry name" value="UCP022704"/>
    <property type="match status" value="1"/>
</dbReference>
<dbReference type="OrthoDB" id="9814707at2"/>
<evidence type="ECO:0000313" key="2">
    <source>
        <dbReference type="Proteomes" id="UP000199236"/>
    </source>
</evidence>
<organism evidence="1 2">
    <name type="scientific">Cohaesibacter marisflavi</name>
    <dbReference type="NCBI Taxonomy" id="655353"/>
    <lineage>
        <taxon>Bacteria</taxon>
        <taxon>Pseudomonadati</taxon>
        <taxon>Pseudomonadota</taxon>
        <taxon>Alphaproteobacteria</taxon>
        <taxon>Hyphomicrobiales</taxon>
        <taxon>Cohaesibacteraceae</taxon>
    </lineage>
</organism>
<keyword evidence="2" id="KW-1185">Reference proteome</keyword>
<accession>A0A1I5EK54</accession>
<dbReference type="SUPFAM" id="SSF49899">
    <property type="entry name" value="Concanavalin A-like lectins/glucanases"/>
    <property type="match status" value="1"/>
</dbReference>
<reference evidence="1 2" key="1">
    <citation type="submission" date="2016-10" db="EMBL/GenBank/DDBJ databases">
        <authorList>
            <person name="de Groot N.N."/>
        </authorList>
    </citation>
    <scope>NUCLEOTIDE SEQUENCE [LARGE SCALE GENOMIC DNA]</scope>
    <source>
        <strain evidence="1 2">CGMCC 1.9157</strain>
    </source>
</reference>
<protein>
    <recommendedName>
        <fullName evidence="3">Regulation of enolase protein 1, concanavalin A-like superfamily</fullName>
    </recommendedName>
</protein>
<dbReference type="InterPro" id="IPR013320">
    <property type="entry name" value="ConA-like_dom_sf"/>
</dbReference>
<dbReference type="AlphaFoldDB" id="A0A1I5EK54"/>
<dbReference type="EMBL" id="FOVR01000003">
    <property type="protein sequence ID" value="SFO11879.1"/>
    <property type="molecule type" value="Genomic_DNA"/>
</dbReference>
<evidence type="ECO:0008006" key="3">
    <source>
        <dbReference type="Google" id="ProtNLM"/>
    </source>
</evidence>
<dbReference type="PANTHER" id="PTHR35332:SF2">
    <property type="entry name" value="REGULATION OF ENOLASE PROTEIN 1"/>
    <property type="match status" value="1"/>
</dbReference>
<dbReference type="InterPro" id="IPR015987">
    <property type="entry name" value="UCP022704"/>
</dbReference>
<dbReference type="RefSeq" id="WP_090070838.1">
    <property type="nucleotide sequence ID" value="NZ_FOVR01000003.1"/>
</dbReference>
<proteinExistence type="predicted"/>
<evidence type="ECO:0000313" key="1">
    <source>
        <dbReference type="EMBL" id="SFO11879.1"/>
    </source>
</evidence>
<dbReference type="Pfam" id="PF07081">
    <property type="entry name" value="DUF1349"/>
    <property type="match status" value="1"/>
</dbReference>
<dbReference type="InterPro" id="IPR009784">
    <property type="entry name" value="DUF1349"/>
</dbReference>
<name>A0A1I5EK54_9HYPH</name>
<dbReference type="PANTHER" id="PTHR35332">
    <property type="entry name" value="REGULATION OF ENOLASE PROTEIN 1"/>
    <property type="match status" value="1"/>
</dbReference>
<sequence>MPLSFLSSASWHNEPTRWTYHPHALSLVAEPKSDFWRETDHGSHPDSGHFFAVPCQGDFAAIAEFTGQYDVLYDQVGLMLRVDRTHWVKCGVEYFDRATNYTTVVTQGSSDWSAVPCPTLSGPQAVRLVRKGNIIYTHYKDRSGSWRLMRLANFEAPEEVLIGPMACSPLRDISELKGFQCSFSHFSITDAPDDPLHDR</sequence>
<dbReference type="Gene3D" id="2.60.120.200">
    <property type="match status" value="1"/>
</dbReference>
<gene>
    <name evidence="1" type="ORF">SAMN04488056_103222</name>
</gene>